<organism evidence="2">
    <name type="scientific">Ixodes ricinus</name>
    <name type="common">Common tick</name>
    <name type="synonym">Acarus ricinus</name>
    <dbReference type="NCBI Taxonomy" id="34613"/>
    <lineage>
        <taxon>Eukaryota</taxon>
        <taxon>Metazoa</taxon>
        <taxon>Ecdysozoa</taxon>
        <taxon>Arthropoda</taxon>
        <taxon>Chelicerata</taxon>
        <taxon>Arachnida</taxon>
        <taxon>Acari</taxon>
        <taxon>Parasitiformes</taxon>
        <taxon>Ixodida</taxon>
        <taxon>Ixodoidea</taxon>
        <taxon>Ixodidae</taxon>
        <taxon>Ixodinae</taxon>
        <taxon>Ixodes</taxon>
    </lineage>
</organism>
<dbReference type="Pfam" id="PF03732">
    <property type="entry name" value="Retrotrans_gag"/>
    <property type="match status" value="1"/>
</dbReference>
<feature type="domain" description="Retrotransposon gag" evidence="1">
    <location>
        <begin position="14"/>
        <end position="102"/>
    </location>
</feature>
<evidence type="ECO:0000313" key="2">
    <source>
        <dbReference type="EMBL" id="MXU89283.1"/>
    </source>
</evidence>
<evidence type="ECO:0000259" key="1">
    <source>
        <dbReference type="Pfam" id="PF03732"/>
    </source>
</evidence>
<sequence length="107" mass="11817">MAGPTSSACTTSIFLLGGTAKDWYENHQSSLTSCGIFKSELKGTFINHHRREGAEDLLRTRTQGPKESITGFVEDVLHLSARANPRATEQKRLRIIMRGVRDNICGA</sequence>
<dbReference type="EMBL" id="GIFC01007200">
    <property type="protein sequence ID" value="MXU89283.1"/>
    <property type="molecule type" value="Transcribed_RNA"/>
</dbReference>
<name>A0A6B0UIP2_IXORI</name>
<dbReference type="AlphaFoldDB" id="A0A6B0UIP2"/>
<accession>A0A6B0UIP2</accession>
<protein>
    <submittedName>
        <fullName evidence="2">Putative retrotransposon gag protein</fullName>
    </submittedName>
</protein>
<proteinExistence type="predicted"/>
<reference evidence="2" key="1">
    <citation type="submission" date="2019-12" db="EMBL/GenBank/DDBJ databases">
        <title>An insight into the sialome of adult female Ixodes ricinus ticks feeding for 6 days.</title>
        <authorList>
            <person name="Perner J."/>
            <person name="Ribeiro J.M.C."/>
        </authorList>
    </citation>
    <scope>NUCLEOTIDE SEQUENCE</scope>
    <source>
        <strain evidence="2">Semi-engorged</strain>
        <tissue evidence="2">Salivary glands</tissue>
    </source>
</reference>
<dbReference type="InterPro" id="IPR005162">
    <property type="entry name" value="Retrotrans_gag_dom"/>
</dbReference>